<dbReference type="Pfam" id="PF13086">
    <property type="entry name" value="AAA_11"/>
    <property type="match status" value="1"/>
</dbReference>
<dbReference type="FunFam" id="1.20.1250.20:FF:000090">
    <property type="entry name" value="MFS sugar transporter, putative"/>
    <property type="match status" value="1"/>
</dbReference>
<dbReference type="SUPFAM" id="SSF52540">
    <property type="entry name" value="P-loop containing nucleoside triphosphate hydrolases"/>
    <property type="match status" value="1"/>
</dbReference>
<evidence type="ECO:0000256" key="7">
    <source>
        <dbReference type="SAM" id="Phobius"/>
    </source>
</evidence>
<gene>
    <name evidence="9" type="ORF">OAory_01066840</name>
</gene>
<keyword evidence="5 7" id="KW-1133">Transmembrane helix</keyword>
<feature type="transmembrane region" description="Helical" evidence="7">
    <location>
        <begin position="643"/>
        <end position="664"/>
    </location>
</feature>
<organism evidence="9 10">
    <name type="scientific">Aspergillus oryzae</name>
    <name type="common">Yellow koji mold</name>
    <dbReference type="NCBI Taxonomy" id="5062"/>
    <lineage>
        <taxon>Eukaryota</taxon>
        <taxon>Fungi</taxon>
        <taxon>Dikarya</taxon>
        <taxon>Ascomycota</taxon>
        <taxon>Pezizomycotina</taxon>
        <taxon>Eurotiomycetes</taxon>
        <taxon>Eurotiomycetidae</taxon>
        <taxon>Eurotiales</taxon>
        <taxon>Aspergillaceae</taxon>
        <taxon>Aspergillus</taxon>
        <taxon>Aspergillus subgen. Circumdati</taxon>
    </lineage>
</organism>
<comment type="caution">
    <text evidence="9">The sequence shown here is derived from an EMBL/GenBank/DDBJ whole genome shotgun (WGS) entry which is preliminary data.</text>
</comment>
<keyword evidence="9" id="KW-0762">Sugar transport</keyword>
<evidence type="ECO:0000256" key="3">
    <source>
        <dbReference type="ARBA" id="ARBA00022448"/>
    </source>
</evidence>
<dbReference type="EMBL" id="MKZY01000009">
    <property type="protein sequence ID" value="OOO05168.1"/>
    <property type="molecule type" value="Genomic_DNA"/>
</dbReference>
<dbReference type="GO" id="GO:0005351">
    <property type="term" value="F:carbohydrate:proton symporter activity"/>
    <property type="evidence" value="ECO:0007669"/>
    <property type="project" value="TreeGrafter"/>
</dbReference>
<dbReference type="PROSITE" id="PS00216">
    <property type="entry name" value="SUGAR_TRANSPORT_1"/>
    <property type="match status" value="1"/>
</dbReference>
<dbReference type="Gene3D" id="1.20.1250.20">
    <property type="entry name" value="MFS general substrate transporter like domains"/>
    <property type="match status" value="2"/>
</dbReference>
<dbReference type="InterPro" id="IPR011701">
    <property type="entry name" value="MFS"/>
</dbReference>
<dbReference type="VEuPathDB" id="FungiDB:AO090113000139"/>
<dbReference type="PROSITE" id="PS50850">
    <property type="entry name" value="MFS"/>
    <property type="match status" value="2"/>
</dbReference>
<keyword evidence="4 7" id="KW-0812">Transmembrane</keyword>
<dbReference type="Pfam" id="PF00083">
    <property type="entry name" value="Sugar_tr"/>
    <property type="match status" value="1"/>
</dbReference>
<dbReference type="InterPro" id="IPR005828">
    <property type="entry name" value="MFS_sugar_transport-like"/>
</dbReference>
<accession>A0A1S9D7U7</accession>
<comment type="similarity">
    <text evidence="2">Belongs to the major facilitator superfamily. Sugar transporter (TC 2.A.1.1) family.</text>
</comment>
<feature type="transmembrane region" description="Helical" evidence="7">
    <location>
        <begin position="437"/>
        <end position="456"/>
    </location>
</feature>
<feature type="transmembrane region" description="Helical" evidence="7">
    <location>
        <begin position="697"/>
        <end position="715"/>
    </location>
</feature>
<evidence type="ECO:0000313" key="9">
    <source>
        <dbReference type="EMBL" id="OOO05168.1"/>
    </source>
</evidence>
<evidence type="ECO:0000256" key="2">
    <source>
        <dbReference type="ARBA" id="ARBA00010992"/>
    </source>
</evidence>
<dbReference type="eggNOG" id="KOG0255">
    <property type="taxonomic scope" value="Eukaryota"/>
</dbReference>
<dbReference type="InterPro" id="IPR050360">
    <property type="entry name" value="MFS_Sugar_Transporters"/>
</dbReference>
<dbReference type="InterPro" id="IPR005829">
    <property type="entry name" value="Sugar_transporter_CS"/>
</dbReference>
<feature type="transmembrane region" description="Helical" evidence="7">
    <location>
        <begin position="213"/>
        <end position="233"/>
    </location>
</feature>
<evidence type="ECO:0000256" key="4">
    <source>
        <dbReference type="ARBA" id="ARBA00022692"/>
    </source>
</evidence>
<feature type="transmembrane region" description="Helical" evidence="7">
    <location>
        <begin position="585"/>
        <end position="602"/>
    </location>
</feature>
<dbReference type="OrthoDB" id="3936150at2759"/>
<dbReference type="GO" id="GO:0004386">
    <property type="term" value="F:helicase activity"/>
    <property type="evidence" value="ECO:0007669"/>
    <property type="project" value="InterPro"/>
</dbReference>
<comment type="subcellular location">
    <subcellularLocation>
        <location evidence="1">Membrane</location>
        <topology evidence="1">Multi-pass membrane protein</topology>
    </subcellularLocation>
</comment>
<evidence type="ECO:0000256" key="5">
    <source>
        <dbReference type="ARBA" id="ARBA00022989"/>
    </source>
</evidence>
<dbReference type="SUPFAM" id="SSF103473">
    <property type="entry name" value="MFS general substrate transporter"/>
    <property type="match status" value="2"/>
</dbReference>
<dbReference type="Proteomes" id="UP000190312">
    <property type="component" value="Unassembled WGS sequence"/>
</dbReference>
<name>A0A1S9D7U7_ASPOZ</name>
<dbReference type="Gene3D" id="3.40.50.300">
    <property type="entry name" value="P-loop containing nucleotide triphosphate hydrolases"/>
    <property type="match status" value="1"/>
</dbReference>
<evidence type="ECO:0000256" key="6">
    <source>
        <dbReference type="ARBA" id="ARBA00023136"/>
    </source>
</evidence>
<dbReference type="PANTHER" id="PTHR48022:SF45">
    <property type="entry name" value="MAJOR FACILITATOR SUPERFAMILY (MFS) PROFILE DOMAIN-CONTAINING PROTEIN-RELATED"/>
    <property type="match status" value="1"/>
</dbReference>
<feature type="transmembrane region" description="Helical" evidence="7">
    <location>
        <begin position="188"/>
        <end position="207"/>
    </location>
</feature>
<dbReference type="GO" id="GO:0016020">
    <property type="term" value="C:membrane"/>
    <property type="evidence" value="ECO:0007669"/>
    <property type="project" value="UniProtKB-SubCell"/>
</dbReference>
<feature type="transmembrane region" description="Helical" evidence="7">
    <location>
        <begin position="945"/>
        <end position="969"/>
    </location>
</feature>
<keyword evidence="6 7" id="KW-0472">Membrane</keyword>
<dbReference type="InterPro" id="IPR041677">
    <property type="entry name" value="DNA2/NAM7_AAA_11"/>
</dbReference>
<feature type="transmembrane region" description="Helical" evidence="7">
    <location>
        <begin position="544"/>
        <end position="565"/>
    </location>
</feature>
<feature type="transmembrane region" description="Helical" evidence="7">
    <location>
        <begin position="278"/>
        <end position="298"/>
    </location>
</feature>
<feature type="transmembrane region" description="Helical" evidence="7">
    <location>
        <begin position="1012"/>
        <end position="1031"/>
    </location>
</feature>
<feature type="transmembrane region" description="Helical" evidence="7">
    <location>
        <begin position="671"/>
        <end position="691"/>
    </location>
</feature>
<dbReference type="PANTHER" id="PTHR48022">
    <property type="entry name" value="PLASTIDIC GLUCOSE TRANSPORTER 4"/>
    <property type="match status" value="1"/>
</dbReference>
<dbReference type="InterPro" id="IPR020846">
    <property type="entry name" value="MFS_dom"/>
</dbReference>
<feature type="transmembrane region" description="Helical" evidence="7">
    <location>
        <begin position="845"/>
        <end position="873"/>
    </location>
</feature>
<feature type="transmembrane region" description="Helical" evidence="7">
    <location>
        <begin position="915"/>
        <end position="933"/>
    </location>
</feature>
<feature type="transmembrane region" description="Helical" evidence="7">
    <location>
        <begin position="495"/>
        <end position="524"/>
    </location>
</feature>
<dbReference type="VEuPathDB" id="FungiDB:AO090113000138"/>
<dbReference type="InterPro" id="IPR027417">
    <property type="entry name" value="P-loop_NTPase"/>
</dbReference>
<feature type="domain" description="Major facilitator superfamily (MFS) profile" evidence="8">
    <location>
        <begin position="588"/>
        <end position="1035"/>
    </location>
</feature>
<evidence type="ECO:0000259" key="8">
    <source>
        <dbReference type="PROSITE" id="PS50850"/>
    </source>
</evidence>
<feature type="transmembrane region" description="Helical" evidence="7">
    <location>
        <begin position="462"/>
        <end position="483"/>
    </location>
</feature>
<sequence length="1488" mass="165242">MQSFRQYRRMRRDLQESIKLHGPYAAAGDRHVQPTDDILEDADDARLEKGIHSMNGHGQSPYSTPGIVLHDGQRVTVPGVNLRRASEICERVNTKTLFIVGFDGPDDQLNPKNWSIGRKWATLGIVGTTGMLVGWASSIDSTVIKQGQEAFGVSEVAESLATALFLFAFGFGSLVAAPFSETVGRNPVYIATLSILMIFTMASGLAPNFGAQLAFRFLAGLFGCTPMTTFGGSMADIFDPMDRTYAFPVCCTLSFLGPFLAPMVGAFIGQSTHISWRWTEWCTLIMAALVTGAIFLFVPETYGPVLLQWKAKQLREITGDPRFMAEIELRQTSLVTRLMHSCSRPFHLFFREIMVALFTMYLVVVYIVLFGFLTGYEFIFGRTYGFTQGSVGLTFIGMNIGFLIAFAMVPHIYFSYKKRLQNAIENGHNGLPPEERLWFAMYGAPWLPISLFWMGWTSYPSISYWSPLVASVAFGFSVQGIFISTYQYLIDTYELFAASALVSATFFRYIAAGAMVIVSIPMILCERIQQYWATEGPVREGRMPLHFLGINGPFLASAVMPFWLYEGGGKRKEKDVMMQGEALRFAQIFLIVCPSFILFGYNQSGVGGLTDFPSWVRQFPEIDTVNTTGAQKSHNATVQGAVVASYTLGALFGSLICTWIGDILGRRRTIFAGACIALIGQALECSAYALAQFTVGRVILGWGVGMLSATVPVWQSECSPADKRGRNVVLTGMFIAFGFALTQWINFGFYHMQERSASWRGSLAIPALFSLTIMGSIFLLPESPRWLVLKNRSDTAQQTLACLRQKDAVSPEIMHELRGIEVSLEESSSGNMGLRDIFTMGEEKLFYRFVLCILLQFFQQMTGGTLISVYIPIIFEDNLHLGSSLAKVLAACALTWKFICCFVGFYVVDRLGRRAAFMISGGGMSMCMLALTVSNSFSNNHTASIISALFIFIYNFFLPVGFLGANFVYPAEVAPVRLRVAMHSFSIANQWLWMFVVAMITPTAIADIGYRYYIVFTVVGGLIPPVVYLFYPETMNRSLEEVNQIFHDAPSIMSAVKMSRTLPIGGSVIGEIEGKKIGRGRSYWNITFHINQISIDSLETHEDELVYTFKSKLDLMGEADTEDPGDLPNPFTYPLAAASLLNKVVVITLGVPSRKLWERQSGLVCQALHGKQFTLSEEEEEYIALNRNAINKDAEKEHNCLTVHGCQIKSVAVGERILLGIWPKKDRPFRIYSGCTLVLRGEHWFAKENAHAYRIPGEKGLTEDWMATVTENSPKWSALIDAPVHAVLLNDVHIKHVGEVNEDGVKVHHVANPMVQIEMLTTRKLSEHWGEENFDTMCREFEGQEATIPSGSKRKLLSSMFLASTPWVATYDPWDTSLSNLNALVPRGWNLNEAQTQAATQLLTHSFSLVVGPPGTGKTRTIAAAAMFVTQIIQRRSVGKARLAVLVPTHAAGAAVMDQLSPAFERNNYGKEKLTHKTNCYTVYPKVG</sequence>
<dbReference type="InterPro" id="IPR036259">
    <property type="entry name" value="MFS_trans_sf"/>
</dbReference>
<feature type="transmembrane region" description="Helical" evidence="7">
    <location>
        <begin position="159"/>
        <end position="176"/>
    </location>
</feature>
<protein>
    <submittedName>
        <fullName evidence="9">Sugar transporter</fullName>
    </submittedName>
</protein>
<feature type="transmembrane region" description="Helical" evidence="7">
    <location>
        <begin position="393"/>
        <end position="416"/>
    </location>
</feature>
<feature type="transmembrane region" description="Helical" evidence="7">
    <location>
        <begin position="757"/>
        <end position="780"/>
    </location>
</feature>
<feature type="transmembrane region" description="Helical" evidence="7">
    <location>
        <begin position="885"/>
        <end position="908"/>
    </location>
</feature>
<dbReference type="InterPro" id="IPR003663">
    <property type="entry name" value="Sugar/inositol_transpt"/>
</dbReference>
<proteinExistence type="inferred from homology"/>
<dbReference type="NCBIfam" id="TIGR00879">
    <property type="entry name" value="SP"/>
    <property type="match status" value="1"/>
</dbReference>
<feature type="transmembrane region" description="Helical" evidence="7">
    <location>
        <begin position="245"/>
        <end position="266"/>
    </location>
</feature>
<feature type="transmembrane region" description="Helical" evidence="7">
    <location>
        <begin position="727"/>
        <end position="745"/>
    </location>
</feature>
<evidence type="ECO:0000256" key="1">
    <source>
        <dbReference type="ARBA" id="ARBA00004141"/>
    </source>
</evidence>
<evidence type="ECO:0000313" key="10">
    <source>
        <dbReference type="Proteomes" id="UP000190312"/>
    </source>
</evidence>
<dbReference type="CDD" id="cd17323">
    <property type="entry name" value="MFS_Tpo1_MDR_like"/>
    <property type="match status" value="1"/>
</dbReference>
<reference evidence="9 10" key="1">
    <citation type="submission" date="2016-10" db="EMBL/GenBank/DDBJ databases">
        <title>Genome sequencing of Aspergillus oryzae BCC7051.</title>
        <authorList>
            <person name="Thammarongtham C."/>
            <person name="Vorapreeda T."/>
            <person name="Nookaew I."/>
            <person name="Srisuk T."/>
            <person name="Land M."/>
            <person name="Jeennor S."/>
            <person name="Laoteng K."/>
        </authorList>
    </citation>
    <scope>NUCLEOTIDE SEQUENCE [LARGE SCALE GENOMIC DNA]</scope>
    <source>
        <strain evidence="9 10">BCC7051</strain>
    </source>
</reference>
<feature type="transmembrane region" description="Helical" evidence="7">
    <location>
        <begin position="353"/>
        <end position="373"/>
    </location>
</feature>
<feature type="domain" description="Major facilitator superfamily (MFS) profile" evidence="8">
    <location>
        <begin position="122"/>
        <end position="569"/>
    </location>
</feature>
<feature type="transmembrane region" description="Helical" evidence="7">
    <location>
        <begin position="120"/>
        <end position="139"/>
    </location>
</feature>
<dbReference type="Pfam" id="PF07690">
    <property type="entry name" value="MFS_1"/>
    <property type="match status" value="1"/>
</dbReference>
<keyword evidence="3" id="KW-0813">Transport</keyword>